<keyword evidence="6" id="KW-1185">Reference proteome</keyword>
<dbReference type="STRING" id="1423734.FC83_GL001162"/>
<dbReference type="AlphaFoldDB" id="A0A0R1XVC1"/>
<dbReference type="InterPro" id="IPR053959">
    <property type="entry name" value="YvlB/LiaX_N"/>
</dbReference>
<evidence type="ECO:0000313" key="5">
    <source>
        <dbReference type="EMBL" id="KRM31158.1"/>
    </source>
</evidence>
<dbReference type="InterPro" id="IPR058219">
    <property type="entry name" value="LiaX"/>
</dbReference>
<evidence type="ECO:0000256" key="1">
    <source>
        <dbReference type="SAM" id="Coils"/>
    </source>
</evidence>
<evidence type="ECO:0000256" key="2">
    <source>
        <dbReference type="SAM" id="MobiDB-lite"/>
    </source>
</evidence>
<feature type="domain" description="DUF4097" evidence="3">
    <location>
        <begin position="224"/>
        <end position="473"/>
    </location>
</feature>
<dbReference type="eggNOG" id="COG3595">
    <property type="taxonomic scope" value="Bacteria"/>
</dbReference>
<accession>A0A0R1XVC1</accession>
<evidence type="ECO:0000313" key="6">
    <source>
        <dbReference type="Proteomes" id="UP000051236"/>
    </source>
</evidence>
<feature type="region of interest" description="Disordered" evidence="2">
    <location>
        <begin position="31"/>
        <end position="60"/>
    </location>
</feature>
<feature type="domain" description="YvlB/LiaX N-terminal" evidence="4">
    <location>
        <begin position="2"/>
        <end position="29"/>
    </location>
</feature>
<sequence>MNERQRILDLVKKGVISSEEALVLLENLELHDTEDQASADTADKQSTPDSEKEPSSEYSELKIKQETLAEQLKSIDHQIQAAKEQITVLDTMEDLEGLSDAKNEERTSLKQRVNDLTQTQAAVRKQLNDVTDDLKQYQADHHLEGDHAFEDFAGNWRENASGTLSDFTKRLTDAGSQVGSFVRDSVSNLMDNVDWKDINVKVPGLATAEFEHEFLYENNQAKVLDLSLANGTIKFEPSENDNIAVNAKVKLFGSMSEATPFEAFLARANIDVSNDRFVFQVPNKRVKADLIVYLPQRTYDHINVKMLNGNLKVTNFAGTDFYAKTANGQLDFEDSRLTYLEAENVNGDIQVEKGQITDTILTTVNGNVIVSGNVHTGQFTTVNGEVRGTTENLDLHKFAANSVNGNVKLALSPELALKAEVKTRFGQIKNRLADITLDDQADARGRKQASFERGDQTDPAVIDLSTTAGNILLKDTNQADE</sequence>
<dbReference type="InterPro" id="IPR025164">
    <property type="entry name" value="Toastrack_DUF4097"/>
</dbReference>
<feature type="compositionally biased region" description="Basic and acidic residues" evidence="2">
    <location>
        <begin position="49"/>
        <end position="60"/>
    </location>
</feature>
<reference evidence="5 6" key="1">
    <citation type="journal article" date="2015" name="Genome Announc.">
        <title>Expanding the biotechnology potential of lactobacilli through comparative genomics of 213 strains and associated genera.</title>
        <authorList>
            <person name="Sun Z."/>
            <person name="Harris H.M."/>
            <person name="McCann A."/>
            <person name="Guo C."/>
            <person name="Argimon S."/>
            <person name="Zhang W."/>
            <person name="Yang X."/>
            <person name="Jeffery I.B."/>
            <person name="Cooney J.C."/>
            <person name="Kagawa T.F."/>
            <person name="Liu W."/>
            <person name="Song Y."/>
            <person name="Salvetti E."/>
            <person name="Wrobel A."/>
            <person name="Rasinkangas P."/>
            <person name="Parkhill J."/>
            <person name="Rea M.C."/>
            <person name="O'Sullivan O."/>
            <person name="Ritari J."/>
            <person name="Douillard F.P."/>
            <person name="Paul Ross R."/>
            <person name="Yang R."/>
            <person name="Briner A.E."/>
            <person name="Felis G.E."/>
            <person name="de Vos W.M."/>
            <person name="Barrangou R."/>
            <person name="Klaenhammer T.R."/>
            <person name="Caufield P.W."/>
            <person name="Cui Y."/>
            <person name="Zhang H."/>
            <person name="O'Toole P.W."/>
        </authorList>
    </citation>
    <scope>NUCLEOTIDE SEQUENCE [LARGE SCALE GENOMIC DNA]</scope>
    <source>
        <strain evidence="5 6">DSM 18527</strain>
    </source>
</reference>
<evidence type="ECO:0000259" key="4">
    <source>
        <dbReference type="Pfam" id="PF22746"/>
    </source>
</evidence>
<dbReference type="NCBIfam" id="NF038025">
    <property type="entry name" value="dapto_LiaX"/>
    <property type="match status" value="1"/>
</dbReference>
<protein>
    <submittedName>
        <fullName evidence="5">Uncharacterized protein</fullName>
    </submittedName>
</protein>
<proteinExistence type="predicted"/>
<dbReference type="Pfam" id="PF13349">
    <property type="entry name" value="DUF4097"/>
    <property type="match status" value="1"/>
</dbReference>
<gene>
    <name evidence="5" type="ORF">FC83_GL001162</name>
</gene>
<feature type="coiled-coil region" evidence="1">
    <location>
        <begin position="65"/>
        <end position="140"/>
    </location>
</feature>
<dbReference type="Pfam" id="PF22746">
    <property type="entry name" value="SHOCT-like_DUF2089-C"/>
    <property type="match status" value="1"/>
</dbReference>
<organism evidence="5 6">
    <name type="scientific">Agrilactobacillus composti DSM 18527 = JCM 14202</name>
    <dbReference type="NCBI Taxonomy" id="1423734"/>
    <lineage>
        <taxon>Bacteria</taxon>
        <taxon>Bacillati</taxon>
        <taxon>Bacillota</taxon>
        <taxon>Bacilli</taxon>
        <taxon>Lactobacillales</taxon>
        <taxon>Lactobacillaceae</taxon>
        <taxon>Agrilactobacillus</taxon>
    </lineage>
</organism>
<feature type="compositionally biased region" description="Polar residues" evidence="2">
    <location>
        <begin position="36"/>
        <end position="48"/>
    </location>
</feature>
<keyword evidence="1" id="KW-0175">Coiled coil</keyword>
<dbReference type="RefSeq" id="WP_057002917.1">
    <property type="nucleotide sequence ID" value="NZ_AZGA01000084.1"/>
</dbReference>
<dbReference type="PATRIC" id="fig|1423734.3.peg.1174"/>
<dbReference type="Proteomes" id="UP000051236">
    <property type="component" value="Unassembled WGS sequence"/>
</dbReference>
<comment type="caution">
    <text evidence="5">The sequence shown here is derived from an EMBL/GenBank/DDBJ whole genome shotgun (WGS) entry which is preliminary data.</text>
</comment>
<name>A0A0R1XVC1_9LACO</name>
<evidence type="ECO:0000259" key="3">
    <source>
        <dbReference type="Pfam" id="PF13349"/>
    </source>
</evidence>
<dbReference type="EMBL" id="AZGA01000084">
    <property type="protein sequence ID" value="KRM31158.1"/>
    <property type="molecule type" value="Genomic_DNA"/>
</dbReference>